<evidence type="ECO:0000256" key="2">
    <source>
        <dbReference type="ARBA" id="ARBA00022473"/>
    </source>
</evidence>
<gene>
    <name evidence="10" type="ORF">NE237_015793</name>
</gene>
<dbReference type="PANTHER" id="PTHR31083:SF4">
    <property type="entry name" value="PROTEIN SOSEKI 4-RELATED"/>
    <property type="match status" value="1"/>
</dbReference>
<keyword evidence="3" id="KW-1003">Cell membrane</keyword>
<dbReference type="PANTHER" id="PTHR31083">
    <property type="entry name" value="UPSTREAM OF FLC PROTEIN (DUF966)"/>
    <property type="match status" value="1"/>
</dbReference>
<dbReference type="Proteomes" id="UP001141806">
    <property type="component" value="Unassembled WGS sequence"/>
</dbReference>
<dbReference type="InterPro" id="IPR048351">
    <property type="entry name" value="SOK_DIX"/>
</dbReference>
<evidence type="ECO:0000256" key="7">
    <source>
        <dbReference type="ARBA" id="ARBA00024211"/>
    </source>
</evidence>
<protein>
    <recommendedName>
        <fullName evidence="9">SOSEKI DIX-like domain-containing protein</fullName>
    </recommendedName>
</protein>
<name>A0A9Q0KEN9_9MAGN</name>
<accession>A0A9Q0KEN9</accession>
<reference evidence="10" key="1">
    <citation type="journal article" date="2023" name="Plant J.">
        <title>The genome of the king protea, Protea cynaroides.</title>
        <authorList>
            <person name="Chang J."/>
            <person name="Duong T.A."/>
            <person name="Schoeman C."/>
            <person name="Ma X."/>
            <person name="Roodt D."/>
            <person name="Barker N."/>
            <person name="Li Z."/>
            <person name="Van de Peer Y."/>
            <person name="Mizrachi E."/>
        </authorList>
    </citation>
    <scope>NUCLEOTIDE SEQUENCE</scope>
    <source>
        <tissue evidence="10">Young leaves</tissue>
    </source>
</reference>
<comment type="caution">
    <text evidence="10">The sequence shown here is derived from an EMBL/GenBank/DDBJ whole genome shotgun (WGS) entry which is preliminary data.</text>
</comment>
<evidence type="ECO:0000256" key="1">
    <source>
        <dbReference type="ARBA" id="ARBA00004413"/>
    </source>
</evidence>
<feature type="region of interest" description="Disordered" evidence="8">
    <location>
        <begin position="55"/>
        <end position="74"/>
    </location>
</feature>
<keyword evidence="4" id="KW-0132">Cell division</keyword>
<sequence>MRTPNKIILRISGLGMVGSQRNEVSRSKGVGVDRFRRLNLSAKISLLPPLTSVENLNPKRDKDTSPERTKVWTEPNPKSKEKVLVVYYLSRIGHLKHPHFMEIFDTKCLNKRKIFAAESARHCLNPIDSALLSPPLGLKPQSLFLLLFCVPSFCALRRPVKK</sequence>
<evidence type="ECO:0000313" key="11">
    <source>
        <dbReference type="Proteomes" id="UP001141806"/>
    </source>
</evidence>
<evidence type="ECO:0000256" key="8">
    <source>
        <dbReference type="SAM" id="MobiDB-lite"/>
    </source>
</evidence>
<comment type="subcellular location">
    <subcellularLocation>
        <location evidence="1">Cell membrane</location>
        <topology evidence="1">Peripheral membrane protein</topology>
        <orientation evidence="1">Cytoplasmic side</orientation>
    </subcellularLocation>
</comment>
<evidence type="ECO:0000256" key="4">
    <source>
        <dbReference type="ARBA" id="ARBA00022618"/>
    </source>
</evidence>
<feature type="compositionally biased region" description="Basic and acidic residues" evidence="8">
    <location>
        <begin position="57"/>
        <end position="74"/>
    </location>
</feature>
<evidence type="ECO:0000313" key="10">
    <source>
        <dbReference type="EMBL" id="KAJ4969092.1"/>
    </source>
</evidence>
<keyword evidence="11" id="KW-1185">Reference proteome</keyword>
<dbReference type="Pfam" id="PF06136">
    <property type="entry name" value="SOK"/>
    <property type="match status" value="1"/>
</dbReference>
<dbReference type="GO" id="GO:0005886">
    <property type="term" value="C:plasma membrane"/>
    <property type="evidence" value="ECO:0007669"/>
    <property type="project" value="UniProtKB-SubCell"/>
</dbReference>
<dbReference type="GO" id="GO:0051258">
    <property type="term" value="P:protein polymerization"/>
    <property type="evidence" value="ECO:0007669"/>
    <property type="project" value="UniProtKB-ARBA"/>
</dbReference>
<comment type="similarity">
    <text evidence="7">Belongs to the SOSEKI family.</text>
</comment>
<evidence type="ECO:0000256" key="3">
    <source>
        <dbReference type="ARBA" id="ARBA00022475"/>
    </source>
</evidence>
<dbReference type="GO" id="GO:0051301">
    <property type="term" value="P:cell division"/>
    <property type="evidence" value="ECO:0007669"/>
    <property type="project" value="UniProtKB-KW"/>
</dbReference>
<evidence type="ECO:0000256" key="5">
    <source>
        <dbReference type="ARBA" id="ARBA00023136"/>
    </source>
</evidence>
<organism evidence="10 11">
    <name type="scientific">Protea cynaroides</name>
    <dbReference type="NCBI Taxonomy" id="273540"/>
    <lineage>
        <taxon>Eukaryota</taxon>
        <taxon>Viridiplantae</taxon>
        <taxon>Streptophyta</taxon>
        <taxon>Embryophyta</taxon>
        <taxon>Tracheophyta</taxon>
        <taxon>Spermatophyta</taxon>
        <taxon>Magnoliopsida</taxon>
        <taxon>Proteales</taxon>
        <taxon>Proteaceae</taxon>
        <taxon>Protea</taxon>
    </lineage>
</organism>
<proteinExistence type="inferred from homology"/>
<keyword evidence="5" id="KW-0472">Membrane</keyword>
<evidence type="ECO:0000259" key="9">
    <source>
        <dbReference type="Pfam" id="PF06136"/>
    </source>
</evidence>
<dbReference type="EMBL" id="JAMYWD010000006">
    <property type="protein sequence ID" value="KAJ4969092.1"/>
    <property type="molecule type" value="Genomic_DNA"/>
</dbReference>
<evidence type="ECO:0000256" key="6">
    <source>
        <dbReference type="ARBA" id="ARBA00023306"/>
    </source>
</evidence>
<feature type="domain" description="SOSEKI DIX-like" evidence="9">
    <location>
        <begin position="83"/>
        <end position="105"/>
    </location>
</feature>
<keyword evidence="2" id="KW-0217">Developmental protein</keyword>
<dbReference type="AlphaFoldDB" id="A0A9Q0KEN9"/>
<keyword evidence="6" id="KW-0131">Cell cycle</keyword>
<dbReference type="InterPro" id="IPR010369">
    <property type="entry name" value="SOK"/>
</dbReference>